<feature type="non-terminal residue" evidence="5">
    <location>
        <position position="1"/>
    </location>
</feature>
<dbReference type="SMART" id="SM00671">
    <property type="entry name" value="SEL1"/>
    <property type="match status" value="9"/>
</dbReference>
<feature type="region of interest" description="Disordered" evidence="2">
    <location>
        <begin position="314"/>
        <end position="333"/>
    </location>
</feature>
<feature type="compositionally biased region" description="Low complexity" evidence="2">
    <location>
        <begin position="125"/>
        <end position="139"/>
    </location>
</feature>
<feature type="region of interest" description="Disordered" evidence="2">
    <location>
        <begin position="782"/>
        <end position="876"/>
    </location>
</feature>
<evidence type="ECO:0000256" key="2">
    <source>
        <dbReference type="SAM" id="MobiDB-lite"/>
    </source>
</evidence>
<dbReference type="AlphaFoldDB" id="A0A9P6RGP6"/>
<dbReference type="InterPro" id="IPR011990">
    <property type="entry name" value="TPR-like_helical_dom_sf"/>
</dbReference>
<organism evidence="5 6">
    <name type="scientific">Linnemannia gamsii</name>
    <dbReference type="NCBI Taxonomy" id="64522"/>
    <lineage>
        <taxon>Eukaryota</taxon>
        <taxon>Fungi</taxon>
        <taxon>Fungi incertae sedis</taxon>
        <taxon>Mucoromycota</taxon>
        <taxon>Mortierellomycotina</taxon>
        <taxon>Mortierellomycetes</taxon>
        <taxon>Mortierellales</taxon>
        <taxon>Mortierellaceae</taxon>
        <taxon>Linnemannia</taxon>
    </lineage>
</organism>
<dbReference type="OrthoDB" id="27934at2759"/>
<evidence type="ECO:0000313" key="5">
    <source>
        <dbReference type="EMBL" id="KAG0316934.1"/>
    </source>
</evidence>
<dbReference type="EMBL" id="JAAAIN010000273">
    <property type="protein sequence ID" value="KAG0316934.1"/>
    <property type="molecule type" value="Genomic_DNA"/>
</dbReference>
<dbReference type="SUPFAM" id="SSF81901">
    <property type="entry name" value="HCP-like"/>
    <property type="match status" value="3"/>
</dbReference>
<feature type="compositionally biased region" description="Polar residues" evidence="2">
    <location>
        <begin position="839"/>
        <end position="848"/>
    </location>
</feature>
<keyword evidence="4" id="KW-0732">Signal</keyword>
<keyword evidence="3" id="KW-0472">Membrane</keyword>
<keyword evidence="3" id="KW-0812">Transmembrane</keyword>
<evidence type="ECO:0000313" key="6">
    <source>
        <dbReference type="Proteomes" id="UP000823405"/>
    </source>
</evidence>
<keyword evidence="6" id="KW-1185">Reference proteome</keyword>
<dbReference type="GO" id="GO:0036503">
    <property type="term" value="P:ERAD pathway"/>
    <property type="evidence" value="ECO:0007669"/>
    <property type="project" value="TreeGrafter"/>
</dbReference>
<dbReference type="Gene3D" id="1.25.40.10">
    <property type="entry name" value="Tetratricopeptide repeat domain"/>
    <property type="match status" value="3"/>
</dbReference>
<dbReference type="InterPro" id="IPR050767">
    <property type="entry name" value="Sel1_AlgK"/>
</dbReference>
<feature type="compositionally biased region" description="Polar residues" evidence="2">
    <location>
        <begin position="782"/>
        <end position="799"/>
    </location>
</feature>
<protein>
    <submittedName>
        <fullName evidence="5">ERAD-associated protein</fullName>
    </submittedName>
</protein>
<evidence type="ECO:0000256" key="4">
    <source>
        <dbReference type="SAM" id="SignalP"/>
    </source>
</evidence>
<accession>A0A9P6RGP6</accession>
<dbReference type="PANTHER" id="PTHR11102:SF147">
    <property type="entry name" value="SEL1L ADAPTOR SUBUNIT OF ERAD E3 UBIQUITIN LIGASE"/>
    <property type="match status" value="1"/>
</dbReference>
<gene>
    <name evidence="5" type="primary">HRD3</name>
    <name evidence="5" type="ORF">BGZ97_006138</name>
</gene>
<evidence type="ECO:0000256" key="3">
    <source>
        <dbReference type="SAM" id="Phobius"/>
    </source>
</evidence>
<feature type="transmembrane region" description="Helical" evidence="3">
    <location>
        <begin position="885"/>
        <end position="904"/>
    </location>
</feature>
<comment type="caution">
    <text evidence="5">The sequence shown here is derived from an EMBL/GenBank/DDBJ whole genome shotgun (WGS) entry which is preliminary data.</text>
</comment>
<keyword evidence="3" id="KW-1133">Transmembrane helix</keyword>
<reference evidence="5" key="1">
    <citation type="journal article" date="2020" name="Fungal Divers.">
        <title>Resolving the Mortierellaceae phylogeny through synthesis of multi-gene phylogenetics and phylogenomics.</title>
        <authorList>
            <person name="Vandepol N."/>
            <person name="Liber J."/>
            <person name="Desiro A."/>
            <person name="Na H."/>
            <person name="Kennedy M."/>
            <person name="Barry K."/>
            <person name="Grigoriev I.V."/>
            <person name="Miller A.N."/>
            <person name="O'Donnell K."/>
            <person name="Stajich J.E."/>
            <person name="Bonito G."/>
        </authorList>
    </citation>
    <scope>NUCLEOTIDE SEQUENCE</scope>
    <source>
        <strain evidence="5">NVP60</strain>
    </source>
</reference>
<dbReference type="Pfam" id="PF08238">
    <property type="entry name" value="Sel1"/>
    <property type="match status" value="8"/>
</dbReference>
<dbReference type="Proteomes" id="UP000823405">
    <property type="component" value="Unassembled WGS sequence"/>
</dbReference>
<dbReference type="PANTHER" id="PTHR11102">
    <property type="entry name" value="SEL-1-LIKE PROTEIN"/>
    <property type="match status" value="1"/>
</dbReference>
<dbReference type="GO" id="GO:0005789">
    <property type="term" value="C:endoplasmic reticulum membrane"/>
    <property type="evidence" value="ECO:0007669"/>
    <property type="project" value="TreeGrafter"/>
</dbReference>
<evidence type="ECO:0000256" key="1">
    <source>
        <dbReference type="ARBA" id="ARBA00038101"/>
    </source>
</evidence>
<comment type="similarity">
    <text evidence="1">Belongs to the sel-1 family.</text>
</comment>
<feature type="chain" id="PRO_5040206840" evidence="4">
    <location>
        <begin position="27"/>
        <end position="908"/>
    </location>
</feature>
<proteinExistence type="inferred from homology"/>
<feature type="region of interest" description="Disordered" evidence="2">
    <location>
        <begin position="125"/>
        <end position="163"/>
    </location>
</feature>
<feature type="compositionally biased region" description="Low complexity" evidence="2">
    <location>
        <begin position="149"/>
        <end position="161"/>
    </location>
</feature>
<name>A0A9P6RGP6_9FUNG</name>
<dbReference type="InterPro" id="IPR006597">
    <property type="entry name" value="Sel1-like"/>
</dbReference>
<feature type="signal peptide" evidence="4">
    <location>
        <begin position="1"/>
        <end position="26"/>
    </location>
</feature>
<sequence>MAQTTVRKRVLLSCTVLVAVALFVSADASSQDTFNLGVEKFHEGAETQNKIENGKKLYQEAMELLEASPIKSNQRIFVKQQSSFARSFLSDELQKQKGILPTALRLVTQGVISFFKSNVANDDGTTPTFSTSTSTPTTESDNEDTQETSGSTSNNNNAAKSAVRRHRNANIAKAMDLLEKAGYEYSNDDALWTLANMYFVSREAMLSAMLLLQALADRSGNGTAQQMVGFMYSTGLGNVVERDEAKAMLYTTFSAWANDTAAELTLGYKYMYGIGTKKSCDDSLFYYKRAADKAHAMYLSGPPLGRNMPPIKGRLTDNDGGTYGSGASGPGEPEDSAFASNIKDFIEFHRYIADGENSEARAAQFQLGILFYNGNTVKVTIPRDYVKAGGYLKKVAESFFTPKLNTKATILEAKEQKKREGRIRDVEEATFAAALLGKMYWRGEGFKASEAEALFWFKKAAILDNPVALNGLGVMHLKGAAGFPVNRALAIEFFTKAAALDYPDAKVNLGLIYLDDPRHYLAAHEYFWDAGQKQNFQAVYYLGKMYFDGLGVSKECEKASRYFKYVAERGDWGDTLFMDSYDAYQAGDVEYAAIGYLQAAERGFEVGQSNFAWILDRELPTTHYLTRLTSPKRSPLMAMAETALVSLASPSRLLEMALVYWTRSANQDDVDARVKMGDYYYMGIGTELDYKKARACYQVAAESESSALAMWNLGWMHENGIGVAKDFHLAKRWYDRSLTTNKIAVLPVSLSLARLNARFIWSYLTGGETGADASSFWSIGSGKASSGRGSVNKDASSGDATAGGKEQAGGQGANKDENSDDGSGNGWDLNEIGKKSVKKWTNQKQTGLSDDGDYDDVEGFQQRHHRQPGEAEGEDDGLYMDDEELVESIVIIGLCMVVGYLMYVRQFR</sequence>